<keyword evidence="1 9" id="KW-0479">Metal-binding</keyword>
<evidence type="ECO:0000256" key="5">
    <source>
        <dbReference type="ARBA" id="ARBA00023125"/>
    </source>
</evidence>
<evidence type="ECO:0000259" key="11">
    <source>
        <dbReference type="PROSITE" id="PS50884"/>
    </source>
</evidence>
<keyword evidence="13" id="KW-1185">Reference proteome</keyword>
<evidence type="ECO:0000256" key="4">
    <source>
        <dbReference type="ARBA" id="ARBA00023015"/>
    </source>
</evidence>
<keyword evidence="6 9" id="KW-0804">Transcription</keyword>
<protein>
    <recommendedName>
        <fullName evidence="9">Dof zinc finger protein</fullName>
    </recommendedName>
</protein>
<proteinExistence type="predicted"/>
<comment type="caution">
    <text evidence="12">The sequence shown here is derived from an EMBL/GenBank/DDBJ whole genome shotgun (WGS) entry which is preliminary data.</text>
</comment>
<evidence type="ECO:0000256" key="1">
    <source>
        <dbReference type="ARBA" id="ARBA00022723"/>
    </source>
</evidence>
<reference evidence="12 13" key="1">
    <citation type="journal article" date="2023" name="Hortic Res">
        <title>Pangenome of water caltrop reveals structural variations and asymmetric subgenome divergence after allopolyploidization.</title>
        <authorList>
            <person name="Zhang X."/>
            <person name="Chen Y."/>
            <person name="Wang L."/>
            <person name="Yuan Y."/>
            <person name="Fang M."/>
            <person name="Shi L."/>
            <person name="Lu R."/>
            <person name="Comes H.P."/>
            <person name="Ma Y."/>
            <person name="Chen Y."/>
            <person name="Huang G."/>
            <person name="Zhou Y."/>
            <person name="Zheng Z."/>
            <person name="Qiu Y."/>
        </authorList>
    </citation>
    <scope>NUCLEOTIDE SEQUENCE [LARGE SCALE GENOMIC DNA]</scope>
    <source>
        <tissue evidence="12">Roots</tissue>
    </source>
</reference>
<evidence type="ECO:0000256" key="6">
    <source>
        <dbReference type="ARBA" id="ARBA00023163"/>
    </source>
</evidence>
<keyword evidence="7 8" id="KW-0539">Nucleus</keyword>
<organism evidence="12 13">
    <name type="scientific">Trapa incisa</name>
    <dbReference type="NCBI Taxonomy" id="236973"/>
    <lineage>
        <taxon>Eukaryota</taxon>
        <taxon>Viridiplantae</taxon>
        <taxon>Streptophyta</taxon>
        <taxon>Embryophyta</taxon>
        <taxon>Tracheophyta</taxon>
        <taxon>Spermatophyta</taxon>
        <taxon>Magnoliopsida</taxon>
        <taxon>eudicotyledons</taxon>
        <taxon>Gunneridae</taxon>
        <taxon>Pentapetalae</taxon>
        <taxon>rosids</taxon>
        <taxon>malvids</taxon>
        <taxon>Myrtales</taxon>
        <taxon>Lythraceae</taxon>
        <taxon>Trapa</taxon>
    </lineage>
</organism>
<dbReference type="Pfam" id="PF02701">
    <property type="entry name" value="Zn_ribbon_Dof"/>
    <property type="match status" value="1"/>
</dbReference>
<dbReference type="GO" id="GO:0003700">
    <property type="term" value="F:DNA-binding transcription factor activity"/>
    <property type="evidence" value="ECO:0007669"/>
    <property type="project" value="UniProtKB-UniRule"/>
</dbReference>
<dbReference type="InterPro" id="IPR045174">
    <property type="entry name" value="Dof"/>
</dbReference>
<evidence type="ECO:0000256" key="7">
    <source>
        <dbReference type="ARBA" id="ARBA00023242"/>
    </source>
</evidence>
<dbReference type="InterPro" id="IPR003851">
    <property type="entry name" value="Znf_Dof"/>
</dbReference>
<evidence type="ECO:0000256" key="2">
    <source>
        <dbReference type="ARBA" id="ARBA00022771"/>
    </source>
</evidence>
<feature type="compositionally biased region" description="Low complexity" evidence="10">
    <location>
        <begin position="35"/>
        <end position="52"/>
    </location>
</feature>
<sequence length="378" mass="39559">MIQELFGSGSTLVGGNGERKPPISIGNGGVILDGAPPTTSPSTPSPLASASASASLNSSSSARTMLSGSVTKTAGSLSATGSNGTNQSSSSSESQNLRCPRCDSSNTKFCYYNNYNLTQPRHFCKTCRRYWTKGGALRNVPIGGGCRKNKASTVSSMAKSSTMKFKSLASTGLIGALDHELPSNPFMWASPHSSPILALLRGDPICPNPSPIPIHMTSMKEEVNMFRANIMPESGMASAGGMNSLGLGLDPLNQLSTIGSSSSIWRNSQQHSALHHHQDQAVHQTLQNGYMTGEAQNDNAIQALYQRLKLSTGDYDSERSPAAATSGITMAAAPTSSSSVLESAPMSDLGGGGDQLGYWSNNPNLCWSDLQTSNGAFP</sequence>
<name>A0AAN7LJ62_9MYRT</name>
<evidence type="ECO:0000256" key="8">
    <source>
        <dbReference type="PROSITE-ProRule" id="PRU00071"/>
    </source>
</evidence>
<dbReference type="GO" id="GO:0003677">
    <property type="term" value="F:DNA binding"/>
    <property type="evidence" value="ECO:0007669"/>
    <property type="project" value="UniProtKB-UniRule"/>
</dbReference>
<keyword evidence="2 8" id="KW-0863">Zinc-finger</keyword>
<dbReference type="GO" id="GO:0005634">
    <property type="term" value="C:nucleus"/>
    <property type="evidence" value="ECO:0007669"/>
    <property type="project" value="UniProtKB-SubCell"/>
</dbReference>
<feature type="compositionally biased region" description="Polar residues" evidence="10">
    <location>
        <begin position="65"/>
        <end position="77"/>
    </location>
</feature>
<keyword evidence="4 9" id="KW-0805">Transcription regulation</keyword>
<dbReference type="PANTHER" id="PTHR31992">
    <property type="entry name" value="DOF ZINC FINGER PROTEIN DOF1.4-RELATED"/>
    <property type="match status" value="1"/>
</dbReference>
<evidence type="ECO:0000313" key="12">
    <source>
        <dbReference type="EMBL" id="KAK4781057.1"/>
    </source>
</evidence>
<feature type="region of interest" description="Disordered" evidence="10">
    <location>
        <begin position="315"/>
        <end position="347"/>
    </location>
</feature>
<dbReference type="PANTHER" id="PTHR31992:SF318">
    <property type="entry name" value="DOF ZINC FINGER PROTEIN"/>
    <property type="match status" value="1"/>
</dbReference>
<dbReference type="PROSITE" id="PS50884">
    <property type="entry name" value="ZF_DOF_2"/>
    <property type="match status" value="1"/>
</dbReference>
<dbReference type="Proteomes" id="UP001345219">
    <property type="component" value="Chromosome 13"/>
</dbReference>
<feature type="compositionally biased region" description="Low complexity" evidence="10">
    <location>
        <begin position="322"/>
        <end position="333"/>
    </location>
</feature>
<evidence type="ECO:0000256" key="9">
    <source>
        <dbReference type="RuleBase" id="RU369094"/>
    </source>
</evidence>
<dbReference type="GO" id="GO:0008270">
    <property type="term" value="F:zinc ion binding"/>
    <property type="evidence" value="ECO:0007669"/>
    <property type="project" value="UniProtKB-KW"/>
</dbReference>
<feature type="region of interest" description="Disordered" evidence="10">
    <location>
        <begin position="1"/>
        <end position="52"/>
    </location>
</feature>
<feature type="compositionally biased region" description="Low complexity" evidence="10">
    <location>
        <begin position="78"/>
        <end position="95"/>
    </location>
</feature>
<evidence type="ECO:0000256" key="10">
    <source>
        <dbReference type="SAM" id="MobiDB-lite"/>
    </source>
</evidence>
<evidence type="ECO:0000313" key="13">
    <source>
        <dbReference type="Proteomes" id="UP001345219"/>
    </source>
</evidence>
<dbReference type="PROSITE" id="PS01361">
    <property type="entry name" value="ZF_DOF_1"/>
    <property type="match status" value="1"/>
</dbReference>
<comment type="subcellular location">
    <subcellularLocation>
        <location evidence="8 9">Nucleus</location>
    </subcellularLocation>
</comment>
<accession>A0AAN7LJ62</accession>
<feature type="domain" description="Dof-type" evidence="11">
    <location>
        <begin position="97"/>
        <end position="151"/>
    </location>
</feature>
<keyword evidence="3 9" id="KW-0862">Zinc</keyword>
<evidence type="ECO:0000256" key="3">
    <source>
        <dbReference type="ARBA" id="ARBA00022833"/>
    </source>
</evidence>
<feature type="region of interest" description="Disordered" evidence="10">
    <location>
        <begin position="65"/>
        <end position="99"/>
    </location>
</feature>
<dbReference type="EMBL" id="JAXIOK010000001">
    <property type="protein sequence ID" value="KAK4781057.1"/>
    <property type="molecule type" value="Genomic_DNA"/>
</dbReference>
<comment type="function">
    <text evidence="9">Transcription factor that binds specifically to a 5'-AA[AG]G-3' consensus core sequence.</text>
</comment>
<gene>
    <name evidence="12" type="ORF">SAY87_017163</name>
</gene>
<dbReference type="AlphaFoldDB" id="A0AAN7LJ62"/>
<keyword evidence="5 8" id="KW-0238">DNA-binding</keyword>